<feature type="compositionally biased region" description="Basic and acidic residues" evidence="1">
    <location>
        <begin position="428"/>
        <end position="446"/>
    </location>
</feature>
<protein>
    <submittedName>
        <fullName evidence="2">Uncharacterized protein</fullName>
    </submittedName>
</protein>
<feature type="compositionally biased region" description="Pro residues" evidence="1">
    <location>
        <begin position="69"/>
        <end position="93"/>
    </location>
</feature>
<dbReference type="EMBL" id="BMWC01000011">
    <property type="protein sequence ID" value="GGX22991.1"/>
    <property type="molecule type" value="Genomic_DNA"/>
</dbReference>
<accession>A0ABQ2XLK8</accession>
<name>A0ABQ2XLK8_9ACTN</name>
<feature type="region of interest" description="Disordered" evidence="1">
    <location>
        <begin position="515"/>
        <end position="546"/>
    </location>
</feature>
<feature type="compositionally biased region" description="Low complexity" evidence="1">
    <location>
        <begin position="39"/>
        <end position="68"/>
    </location>
</feature>
<comment type="caution">
    <text evidence="2">The sequence shown here is derived from an EMBL/GenBank/DDBJ whole genome shotgun (WGS) entry which is preliminary data.</text>
</comment>
<evidence type="ECO:0000313" key="2">
    <source>
        <dbReference type="EMBL" id="GGX22991.1"/>
    </source>
</evidence>
<dbReference type="Proteomes" id="UP000617743">
    <property type="component" value="Unassembled WGS sequence"/>
</dbReference>
<gene>
    <name evidence="2" type="ORF">GCM10010383_61500</name>
</gene>
<sequence>MTQSGQGEEPSARPAREGIVLPSDGGEPLLPGMTGGPGDAPAGRRPGPAPASAPAEGQTWGQPWGPDQQTPPPPPGQPWQSPPPQQWSTPEPPAWGAQGPGALPPEGTQPPNPYAGTQQPPNPYAGTQQPADNGPYGGPRPQAPAGYGSHPGTGLPPASDAYGPAAGGPPPQTDGYGSPAGGGSQPQASHGGHGAGPSQQTAAYGSPSGGGSLPHAAPGGHGSGPGGGSLPQADGYGSSAGGGPLPQTSHGGHGAGSAGGPSQQAGAGYGSHTGGGLPQANEAYPPAAYGPAGGGPLPPASDAHGNTAGGAPLPPASDAHGGASGGAQGPAASAEGVTQYLPPVTADGAAAATQYLPPVAPAADEGATQYIPPVGPGALPPERPAAEDPETTRFLGTGPRAGAGAGPLPPASNPDAEATQYIPPVPGGDKHPPAEFDNLFRSDHGAESPAGATQQLPRFEQPQPSYGAPQPSHTPAAGGRSHGGRGGSRVPVIAAVGIGIAVLGVGAGALLAGGGGGSDDGGDNKTVAASAPATDGSASPSADPARAQAVELDKLLADSGDSRSTVINAVADVKGCDNLAQAAKDLRDAAKQRTQLVTRLGGIKVDQLPDHAALTTALTKAWQASASADNHYAAWADQTAGKKGCRKGQARVTGQTQAGNRASGVASAEKAKAAKLWNGIAKTYGLTERQPTQL</sequence>
<feature type="compositionally biased region" description="Pro residues" evidence="1">
    <location>
        <begin position="373"/>
        <end position="383"/>
    </location>
</feature>
<feature type="region of interest" description="Disordered" evidence="1">
    <location>
        <begin position="1"/>
        <end position="339"/>
    </location>
</feature>
<organism evidence="2 3">
    <name type="scientific">Streptomyces lomondensis</name>
    <dbReference type="NCBI Taxonomy" id="68229"/>
    <lineage>
        <taxon>Bacteria</taxon>
        <taxon>Bacillati</taxon>
        <taxon>Actinomycetota</taxon>
        <taxon>Actinomycetes</taxon>
        <taxon>Kitasatosporales</taxon>
        <taxon>Streptomycetaceae</taxon>
        <taxon>Streptomyces</taxon>
    </lineage>
</organism>
<reference evidence="3" key="1">
    <citation type="journal article" date="2019" name="Int. J. Syst. Evol. Microbiol.">
        <title>The Global Catalogue of Microorganisms (GCM) 10K type strain sequencing project: providing services to taxonomists for standard genome sequencing and annotation.</title>
        <authorList>
            <consortium name="The Broad Institute Genomics Platform"/>
            <consortium name="The Broad Institute Genome Sequencing Center for Infectious Disease"/>
            <person name="Wu L."/>
            <person name="Ma J."/>
        </authorList>
    </citation>
    <scope>NUCLEOTIDE SEQUENCE [LARGE SCALE GENOMIC DNA]</scope>
    <source>
        <strain evidence="3">JCM 4866</strain>
    </source>
</reference>
<evidence type="ECO:0000256" key="1">
    <source>
        <dbReference type="SAM" id="MobiDB-lite"/>
    </source>
</evidence>
<feature type="compositionally biased region" description="Polar residues" evidence="1">
    <location>
        <begin position="115"/>
        <end position="131"/>
    </location>
</feature>
<feature type="region of interest" description="Disordered" evidence="1">
    <location>
        <begin position="363"/>
        <end position="487"/>
    </location>
</feature>
<proteinExistence type="predicted"/>
<feature type="compositionally biased region" description="Gly residues" evidence="1">
    <location>
        <begin position="267"/>
        <end position="277"/>
    </location>
</feature>
<evidence type="ECO:0000313" key="3">
    <source>
        <dbReference type="Proteomes" id="UP000617743"/>
    </source>
</evidence>
<keyword evidence="3" id="KW-1185">Reference proteome</keyword>
<feature type="compositionally biased region" description="Gly residues" evidence="1">
    <location>
        <begin position="219"/>
        <end position="229"/>
    </location>
</feature>